<dbReference type="Gene3D" id="1.20.5.1030">
    <property type="entry name" value="Preprotein translocase secy subunit"/>
    <property type="match status" value="1"/>
</dbReference>
<keyword evidence="6 9" id="KW-1133">Transmembrane helix</keyword>
<dbReference type="GO" id="GO:0065002">
    <property type="term" value="P:intracellular protein transmembrane transport"/>
    <property type="evidence" value="ECO:0007669"/>
    <property type="project" value="UniProtKB-UniRule"/>
</dbReference>
<evidence type="ECO:0000256" key="2">
    <source>
        <dbReference type="ARBA" id="ARBA00022448"/>
    </source>
</evidence>
<comment type="caution">
    <text evidence="10">The sequence shown here is derived from an EMBL/GenBank/DDBJ whole genome shotgun (WGS) entry which is preliminary data.</text>
</comment>
<dbReference type="GO" id="GO:0008320">
    <property type="term" value="F:protein transmembrane transporter activity"/>
    <property type="evidence" value="ECO:0007669"/>
    <property type="project" value="UniProtKB-UniRule"/>
</dbReference>
<keyword evidence="4 9" id="KW-0812">Transmembrane</keyword>
<dbReference type="AlphaFoldDB" id="A0A2N2E9L1"/>
<keyword evidence="8 9" id="KW-0472">Membrane</keyword>
<comment type="subunit">
    <text evidence="9">Component of the Sec protein translocase complex. Heterotrimer consisting of SecY, SecE and SecG subunits. The heterotrimers can form oligomers, although 1 heterotrimer is thought to be able to translocate proteins. Interacts with the ribosome. Interacts with SecDF, and other proteins may be involved. Interacts with SecA.</text>
</comment>
<dbReference type="InterPro" id="IPR001901">
    <property type="entry name" value="Translocase_SecE/Sec61-g"/>
</dbReference>
<evidence type="ECO:0000313" key="10">
    <source>
        <dbReference type="EMBL" id="PKM91379.1"/>
    </source>
</evidence>
<proteinExistence type="inferred from homology"/>
<dbReference type="Proteomes" id="UP000233517">
    <property type="component" value="Unassembled WGS sequence"/>
</dbReference>
<evidence type="ECO:0000256" key="7">
    <source>
        <dbReference type="ARBA" id="ARBA00023010"/>
    </source>
</evidence>
<evidence type="ECO:0000256" key="5">
    <source>
        <dbReference type="ARBA" id="ARBA00022927"/>
    </source>
</evidence>
<dbReference type="InterPro" id="IPR038379">
    <property type="entry name" value="SecE_sf"/>
</dbReference>
<keyword evidence="5 9" id="KW-0653">Protein transport</keyword>
<dbReference type="GO" id="GO:0006605">
    <property type="term" value="P:protein targeting"/>
    <property type="evidence" value="ECO:0007669"/>
    <property type="project" value="UniProtKB-UniRule"/>
</dbReference>
<comment type="subcellular location">
    <subcellularLocation>
        <location evidence="9">Cell membrane</location>
        <topology evidence="9">Single-pass membrane protein</topology>
    </subcellularLocation>
    <subcellularLocation>
        <location evidence="1">Membrane</location>
    </subcellularLocation>
</comment>
<gene>
    <name evidence="9" type="primary">secE</name>
    <name evidence="10" type="ORF">CVU82_02165</name>
</gene>
<dbReference type="HAMAP" id="MF_00422">
    <property type="entry name" value="SecE"/>
    <property type="match status" value="1"/>
</dbReference>
<dbReference type="PANTHER" id="PTHR33910">
    <property type="entry name" value="PROTEIN TRANSLOCASE SUBUNIT SECE"/>
    <property type="match status" value="1"/>
</dbReference>
<dbReference type="PANTHER" id="PTHR33910:SF1">
    <property type="entry name" value="PROTEIN TRANSLOCASE SUBUNIT SECE"/>
    <property type="match status" value="1"/>
</dbReference>
<dbReference type="InterPro" id="IPR005807">
    <property type="entry name" value="SecE_bac"/>
</dbReference>
<evidence type="ECO:0000256" key="3">
    <source>
        <dbReference type="ARBA" id="ARBA00022475"/>
    </source>
</evidence>
<keyword evidence="3 9" id="KW-1003">Cell membrane</keyword>
<evidence type="ECO:0000256" key="8">
    <source>
        <dbReference type="ARBA" id="ARBA00023136"/>
    </source>
</evidence>
<dbReference type="GO" id="GO:0005886">
    <property type="term" value="C:plasma membrane"/>
    <property type="evidence" value="ECO:0007669"/>
    <property type="project" value="UniProtKB-SubCell"/>
</dbReference>
<dbReference type="GO" id="GO:0043952">
    <property type="term" value="P:protein transport by the Sec complex"/>
    <property type="evidence" value="ECO:0007669"/>
    <property type="project" value="UniProtKB-UniRule"/>
</dbReference>
<dbReference type="EMBL" id="PHAI01000002">
    <property type="protein sequence ID" value="PKM91379.1"/>
    <property type="molecule type" value="Genomic_DNA"/>
</dbReference>
<organism evidence="10 11">
    <name type="scientific">Candidatus Falkowbacteria bacterium HGW-Falkowbacteria-1</name>
    <dbReference type="NCBI Taxonomy" id="2013768"/>
    <lineage>
        <taxon>Bacteria</taxon>
        <taxon>Candidatus Falkowiibacteriota</taxon>
    </lineage>
</organism>
<dbReference type="Pfam" id="PF00584">
    <property type="entry name" value="SecE"/>
    <property type="match status" value="1"/>
</dbReference>
<evidence type="ECO:0000256" key="4">
    <source>
        <dbReference type="ARBA" id="ARBA00022692"/>
    </source>
</evidence>
<dbReference type="NCBIfam" id="TIGR00964">
    <property type="entry name" value="secE_bact"/>
    <property type="match status" value="1"/>
</dbReference>
<protein>
    <recommendedName>
        <fullName evidence="9">Protein translocase subunit SecE</fullName>
    </recommendedName>
</protein>
<sequence length="60" mass="6740">MSKFGNYIKSSIAELKKVSWPTKKETYHYTLIVIGLSLAVAIFLGSLDYVFNLGLESLIK</sequence>
<dbReference type="GO" id="GO:0009306">
    <property type="term" value="P:protein secretion"/>
    <property type="evidence" value="ECO:0007669"/>
    <property type="project" value="UniProtKB-UniRule"/>
</dbReference>
<comment type="function">
    <text evidence="9">Essential subunit of the Sec protein translocation channel SecYEG. Clamps together the 2 halves of SecY. May contact the channel plug during translocation.</text>
</comment>
<evidence type="ECO:0000313" key="11">
    <source>
        <dbReference type="Proteomes" id="UP000233517"/>
    </source>
</evidence>
<evidence type="ECO:0000256" key="6">
    <source>
        <dbReference type="ARBA" id="ARBA00022989"/>
    </source>
</evidence>
<evidence type="ECO:0000256" key="1">
    <source>
        <dbReference type="ARBA" id="ARBA00004370"/>
    </source>
</evidence>
<comment type="similarity">
    <text evidence="9">Belongs to the SecE/SEC61-gamma family.</text>
</comment>
<keyword evidence="2 9" id="KW-0813">Transport</keyword>
<reference evidence="10 11" key="1">
    <citation type="journal article" date="2017" name="ISME J.">
        <title>Potential for microbial H2 and metal transformations associated with novel bacteria and archaea in deep terrestrial subsurface sediments.</title>
        <authorList>
            <person name="Hernsdorf A.W."/>
            <person name="Amano Y."/>
            <person name="Miyakawa K."/>
            <person name="Ise K."/>
            <person name="Suzuki Y."/>
            <person name="Anantharaman K."/>
            <person name="Probst A."/>
            <person name="Burstein D."/>
            <person name="Thomas B.C."/>
            <person name="Banfield J.F."/>
        </authorList>
    </citation>
    <scope>NUCLEOTIDE SEQUENCE [LARGE SCALE GENOMIC DNA]</scope>
    <source>
        <strain evidence="10">HGW-Falkowbacteria-1</strain>
    </source>
</reference>
<feature type="transmembrane region" description="Helical" evidence="9">
    <location>
        <begin position="27"/>
        <end position="51"/>
    </location>
</feature>
<accession>A0A2N2E9L1</accession>
<evidence type="ECO:0000256" key="9">
    <source>
        <dbReference type="HAMAP-Rule" id="MF_00422"/>
    </source>
</evidence>
<name>A0A2N2E9L1_9BACT</name>
<keyword evidence="7 9" id="KW-0811">Translocation</keyword>